<organism evidence="1 2">
    <name type="scientific">Bacteroides faecichinchillae</name>
    <dbReference type="NCBI Taxonomy" id="871325"/>
    <lineage>
        <taxon>Bacteria</taxon>
        <taxon>Pseudomonadati</taxon>
        <taxon>Bacteroidota</taxon>
        <taxon>Bacteroidia</taxon>
        <taxon>Bacteroidales</taxon>
        <taxon>Bacteroidaceae</taxon>
        <taxon>Bacteroides</taxon>
    </lineage>
</organism>
<proteinExistence type="predicted"/>
<dbReference type="Proteomes" id="UP000184436">
    <property type="component" value="Unassembled WGS sequence"/>
</dbReference>
<name>A0A1M5AJG4_9BACE</name>
<accession>A0A1M5AJG4</accession>
<dbReference type="AlphaFoldDB" id="A0A1M5AJG4"/>
<dbReference type="RefSeq" id="WP_033886651.1">
    <property type="nucleotide sequence ID" value="NZ_FQVD01000015.1"/>
</dbReference>
<protein>
    <submittedName>
        <fullName evidence="1">Uncharacterized protein</fullName>
    </submittedName>
</protein>
<evidence type="ECO:0000313" key="2">
    <source>
        <dbReference type="Proteomes" id="UP000184436"/>
    </source>
</evidence>
<reference evidence="1 2" key="1">
    <citation type="submission" date="2016-11" db="EMBL/GenBank/DDBJ databases">
        <authorList>
            <person name="Jaros S."/>
            <person name="Januszkiewicz K."/>
            <person name="Wedrychowicz H."/>
        </authorList>
    </citation>
    <scope>NUCLEOTIDE SEQUENCE [LARGE SCALE GENOMIC DNA]</scope>
    <source>
        <strain evidence="1 2">DSM 26883</strain>
    </source>
</reference>
<dbReference type="EMBL" id="FQVD01000015">
    <property type="protein sequence ID" value="SHF30052.1"/>
    <property type="molecule type" value="Genomic_DNA"/>
</dbReference>
<keyword evidence="2" id="KW-1185">Reference proteome</keyword>
<sequence>MIDLFKTKSEVINRTPDLEGFNVLFESETGYPHVLSSSCPLLPMAEFDRCCGEWVNDGDSLYLRRIRGYNALEYEKALIQKYGKGVTGMKGIPATWFTGEIIDY</sequence>
<gene>
    <name evidence="1" type="ORF">SAMN05444349_11583</name>
</gene>
<evidence type="ECO:0000313" key="1">
    <source>
        <dbReference type="EMBL" id="SHF30052.1"/>
    </source>
</evidence>